<feature type="region of interest" description="Disordered" evidence="5">
    <location>
        <begin position="119"/>
        <end position="151"/>
    </location>
</feature>
<dbReference type="SUPFAM" id="SSF56112">
    <property type="entry name" value="Protein kinase-like (PK-like)"/>
    <property type="match status" value="1"/>
</dbReference>
<keyword evidence="2 4" id="KW-0547">Nucleotide-binding</keyword>
<dbReference type="InterPro" id="IPR000253">
    <property type="entry name" value="FHA_dom"/>
</dbReference>
<keyword evidence="3 4" id="KW-0067">ATP-binding</keyword>
<dbReference type="Gene3D" id="2.60.200.20">
    <property type="match status" value="1"/>
</dbReference>
<dbReference type="InterPro" id="IPR008271">
    <property type="entry name" value="Ser/Thr_kinase_AS"/>
</dbReference>
<dbReference type="CDD" id="cd22670">
    <property type="entry name" value="FHA_MEK1-like"/>
    <property type="match status" value="1"/>
</dbReference>
<feature type="region of interest" description="Disordered" evidence="5">
    <location>
        <begin position="1"/>
        <end position="82"/>
    </location>
</feature>
<dbReference type="InterPro" id="IPR008984">
    <property type="entry name" value="SMAD_FHA_dom_sf"/>
</dbReference>
<accession>A0A292Q2Y4</accession>
<gene>
    <name evidence="8" type="ORF">GSTUAT00002155001</name>
</gene>
<proteinExistence type="inferred from homology"/>
<protein>
    <recommendedName>
        <fullName evidence="10">Pkinase-domain-containing protein</fullName>
    </recommendedName>
</protein>
<dbReference type="PROSITE" id="PS50006">
    <property type="entry name" value="FHA_DOMAIN"/>
    <property type="match status" value="1"/>
</dbReference>
<evidence type="ECO:0000256" key="5">
    <source>
        <dbReference type="SAM" id="MobiDB-lite"/>
    </source>
</evidence>
<dbReference type="Pfam" id="PF00069">
    <property type="entry name" value="Pkinase"/>
    <property type="match status" value="1"/>
</dbReference>
<dbReference type="SUPFAM" id="SSF49879">
    <property type="entry name" value="SMAD/FHA domain"/>
    <property type="match status" value="1"/>
</dbReference>
<evidence type="ECO:0000256" key="1">
    <source>
        <dbReference type="ARBA" id="ARBA00005575"/>
    </source>
</evidence>
<organism evidence="8 9">
    <name type="scientific">Tuber aestivum</name>
    <name type="common">summer truffle</name>
    <dbReference type="NCBI Taxonomy" id="59557"/>
    <lineage>
        <taxon>Eukaryota</taxon>
        <taxon>Fungi</taxon>
        <taxon>Dikarya</taxon>
        <taxon>Ascomycota</taxon>
        <taxon>Pezizomycotina</taxon>
        <taxon>Pezizomycetes</taxon>
        <taxon>Pezizales</taxon>
        <taxon>Tuberaceae</taxon>
        <taxon>Tuber</taxon>
    </lineage>
</organism>
<dbReference type="PANTHER" id="PTHR24347">
    <property type="entry name" value="SERINE/THREONINE-PROTEIN KINASE"/>
    <property type="match status" value="1"/>
</dbReference>
<name>A0A292Q2Y4_9PEZI</name>
<dbReference type="GO" id="GO:0004672">
    <property type="term" value="F:protein kinase activity"/>
    <property type="evidence" value="ECO:0007669"/>
    <property type="project" value="InterPro"/>
</dbReference>
<dbReference type="GO" id="GO:0005524">
    <property type="term" value="F:ATP binding"/>
    <property type="evidence" value="ECO:0007669"/>
    <property type="project" value="UniProtKB-UniRule"/>
</dbReference>
<sequence>MTPRAESGAARKRSQPSSPASDKNSPKKVKRQSDGDVDEVDAIVEDMEPEPQELPDSPLKPQGDVTITRTPASSPPPQDTQVASQFYYPPLAEQGVDEDDETIWGYLWPLTQKNQSVIKLNKTPQVSTPNRESPKSAEKKKPKNNKKHGAGGFVIGRHVECDLVIDHNVISNRHCVIYKENAGSQPVAVLEDLSSNGTWVAGVIIGRNRSRTLENGDEIEFPGGFQYTFRYPPHMQSSDFRNAYDLGQQLGSGHFATVHLAVEKKSGQEFAVKIFRKRRNEDKSKTSGLQQEIAVLMSVNHPNILCLQGTYDEDDGVYLVLELAREGELFNYIIRNTKLSEVDTRKVFVQLFNGLKYLHERNIVHRDIKPENILLCDTDLTVKLADFGLAKIIGEDSFTTSLCGTPSCKSFNAIVCGWGLTSLDVAPEILEPSRNRKYTRAVDMWSLGVVLYICLCGFPPFSDELYTQDAPYNLSQQIREARYDFPSPYWDDIADPALYLIESMLEVNPNKRITVDMALKHAWTVEGTFNPAESCDSLVGALETMGLRRSVGRERTLLAEHPEIRPTRAVEAAAIASPVTSPSVVPESEGGVEEAMTRETEVREGNPSDIPAVMTAFMHVGGRGGDETLYPDDSFAESV</sequence>
<feature type="compositionally biased region" description="Basic residues" evidence="5">
    <location>
        <begin position="140"/>
        <end position="149"/>
    </location>
</feature>
<comment type="similarity">
    <text evidence="1">Belongs to the protein kinase superfamily. CAMK Ser/Thr protein kinase family. CHEK2 subfamily.</text>
</comment>
<evidence type="ECO:0000256" key="3">
    <source>
        <dbReference type="ARBA" id="ARBA00022840"/>
    </source>
</evidence>
<dbReference type="InterPro" id="IPR000719">
    <property type="entry name" value="Prot_kinase_dom"/>
</dbReference>
<dbReference type="Gene3D" id="1.10.510.10">
    <property type="entry name" value="Transferase(Phosphotransferase) domain 1"/>
    <property type="match status" value="1"/>
</dbReference>
<evidence type="ECO:0000256" key="2">
    <source>
        <dbReference type="ARBA" id="ARBA00022741"/>
    </source>
</evidence>
<evidence type="ECO:0000313" key="8">
    <source>
        <dbReference type="EMBL" id="CUS13794.1"/>
    </source>
</evidence>
<feature type="domain" description="FHA" evidence="6">
    <location>
        <begin position="153"/>
        <end position="205"/>
    </location>
</feature>
<evidence type="ECO:0000256" key="4">
    <source>
        <dbReference type="PROSITE-ProRule" id="PRU10141"/>
    </source>
</evidence>
<feature type="compositionally biased region" description="Acidic residues" evidence="5">
    <location>
        <begin position="35"/>
        <end position="53"/>
    </location>
</feature>
<dbReference type="Gene3D" id="3.30.200.20">
    <property type="entry name" value="Phosphorylase Kinase, domain 1"/>
    <property type="match status" value="1"/>
</dbReference>
<dbReference type="PROSITE" id="PS00107">
    <property type="entry name" value="PROTEIN_KINASE_ATP"/>
    <property type="match status" value="1"/>
</dbReference>
<dbReference type="EMBL" id="LN890967">
    <property type="protein sequence ID" value="CUS13794.1"/>
    <property type="molecule type" value="Genomic_DNA"/>
</dbReference>
<dbReference type="PROSITE" id="PS50011">
    <property type="entry name" value="PROTEIN_KINASE_DOM"/>
    <property type="match status" value="1"/>
</dbReference>
<feature type="compositionally biased region" description="Polar residues" evidence="5">
    <location>
        <begin position="119"/>
        <end position="131"/>
    </location>
</feature>
<feature type="binding site" evidence="4">
    <location>
        <position position="273"/>
    </location>
    <ligand>
        <name>ATP</name>
        <dbReference type="ChEBI" id="CHEBI:30616"/>
    </ligand>
</feature>
<dbReference type="SMART" id="SM00220">
    <property type="entry name" value="S_TKc"/>
    <property type="match status" value="1"/>
</dbReference>
<feature type="domain" description="Protein kinase" evidence="7">
    <location>
        <begin position="244"/>
        <end position="524"/>
    </location>
</feature>
<dbReference type="SMART" id="SM00240">
    <property type="entry name" value="FHA"/>
    <property type="match status" value="1"/>
</dbReference>
<dbReference type="FunFam" id="3.30.200.20:FF:000042">
    <property type="entry name" value="Aurora kinase A"/>
    <property type="match status" value="1"/>
</dbReference>
<evidence type="ECO:0000259" key="7">
    <source>
        <dbReference type="PROSITE" id="PS50011"/>
    </source>
</evidence>
<keyword evidence="9" id="KW-1185">Reference proteome</keyword>
<dbReference type="CDD" id="cd05117">
    <property type="entry name" value="STKc_CAMK"/>
    <property type="match status" value="1"/>
</dbReference>
<evidence type="ECO:0000259" key="6">
    <source>
        <dbReference type="PROSITE" id="PS50006"/>
    </source>
</evidence>
<dbReference type="AlphaFoldDB" id="A0A292Q2Y4"/>
<evidence type="ECO:0000313" key="9">
    <source>
        <dbReference type="Proteomes" id="UP001412239"/>
    </source>
</evidence>
<reference evidence="8" key="1">
    <citation type="submission" date="2015-10" db="EMBL/GenBank/DDBJ databases">
        <authorList>
            <person name="Regsiter A."/>
            <person name="william w."/>
        </authorList>
    </citation>
    <scope>NUCLEOTIDE SEQUENCE</scope>
    <source>
        <strain evidence="8">Montdore</strain>
    </source>
</reference>
<dbReference type="FunFam" id="1.10.510.10:FF:000571">
    <property type="entry name" value="Maternal embryonic leucine zipper kinase"/>
    <property type="match status" value="1"/>
</dbReference>
<dbReference type="PROSITE" id="PS00108">
    <property type="entry name" value="PROTEIN_KINASE_ST"/>
    <property type="match status" value="1"/>
</dbReference>
<dbReference type="Pfam" id="PF00498">
    <property type="entry name" value="FHA"/>
    <property type="match status" value="1"/>
</dbReference>
<evidence type="ECO:0008006" key="10">
    <source>
        <dbReference type="Google" id="ProtNLM"/>
    </source>
</evidence>
<dbReference type="Proteomes" id="UP001412239">
    <property type="component" value="Unassembled WGS sequence"/>
</dbReference>
<dbReference type="InterPro" id="IPR011009">
    <property type="entry name" value="Kinase-like_dom_sf"/>
</dbReference>
<dbReference type="InterPro" id="IPR017441">
    <property type="entry name" value="Protein_kinase_ATP_BS"/>
</dbReference>